<dbReference type="SUPFAM" id="SSF53098">
    <property type="entry name" value="Ribonuclease H-like"/>
    <property type="match status" value="1"/>
</dbReference>
<protein>
    <recommendedName>
        <fullName evidence="2">Retrotransposon gag domain-containing protein</fullName>
    </recommendedName>
</protein>
<dbReference type="Pfam" id="PF03732">
    <property type="entry name" value="Retrotrans_gag"/>
    <property type="match status" value="1"/>
</dbReference>
<gene>
    <name evidence="3" type="ORF">U9M48_043457</name>
</gene>
<feature type="region of interest" description="Disordered" evidence="1">
    <location>
        <begin position="220"/>
        <end position="245"/>
    </location>
</feature>
<dbReference type="Proteomes" id="UP001341281">
    <property type="component" value="Chromosome 10"/>
</dbReference>
<dbReference type="AlphaFoldDB" id="A0AAQ3XIL9"/>
<evidence type="ECO:0000313" key="4">
    <source>
        <dbReference type="Proteomes" id="UP001341281"/>
    </source>
</evidence>
<feature type="region of interest" description="Disordered" evidence="1">
    <location>
        <begin position="268"/>
        <end position="297"/>
    </location>
</feature>
<organism evidence="3 4">
    <name type="scientific">Paspalum notatum var. saurae</name>
    <dbReference type="NCBI Taxonomy" id="547442"/>
    <lineage>
        <taxon>Eukaryota</taxon>
        <taxon>Viridiplantae</taxon>
        <taxon>Streptophyta</taxon>
        <taxon>Embryophyta</taxon>
        <taxon>Tracheophyta</taxon>
        <taxon>Spermatophyta</taxon>
        <taxon>Magnoliopsida</taxon>
        <taxon>Liliopsida</taxon>
        <taxon>Poales</taxon>
        <taxon>Poaceae</taxon>
        <taxon>PACMAD clade</taxon>
        <taxon>Panicoideae</taxon>
        <taxon>Andropogonodae</taxon>
        <taxon>Paspaleae</taxon>
        <taxon>Paspalinae</taxon>
        <taxon>Paspalum</taxon>
    </lineage>
</organism>
<dbReference type="Gene3D" id="3.30.420.10">
    <property type="entry name" value="Ribonuclease H-like superfamily/Ribonuclease H"/>
    <property type="match status" value="1"/>
</dbReference>
<feature type="region of interest" description="Disordered" evidence="1">
    <location>
        <begin position="1"/>
        <end position="102"/>
    </location>
</feature>
<dbReference type="InterPro" id="IPR005162">
    <property type="entry name" value="Retrotrans_gag_dom"/>
</dbReference>
<sequence length="753" mass="85803">MDQAPHPFEGNGLLPADTDPEEEEEEEEEDPVEVVYYLDSDDDGDAREEAPSPRLPTPTPPSPRAPTPPPSPAAPAASPAPPPPPPAAPEWPFRVAVPSDEGGQREVDAWVDLTHPHHGADLEFPGLLRDCLYDLGYTTHEVVYQVRQRARPDHTTLWSAGAQILEPNPNHGGHTVLRRHYSIAEHETMEMAMEDAARRLLGCGDLSQHEQVNMVNTRRNAAGGNASQGNQGGGNPLPNPPPLTPEQFYNLQMQMMATMTNAVHVLQQAQAQPPPPPPRDRRGDFLKGHPPTFSHATEPLQADDWLRAVERQLDIAQCNDRERVLYGSGQLRGAALDWWESYRVQDREAFTWAQFRENFRNHHVPAGLMKMKKKEFLSLKQGSMSVTEYRDKFLQLARYATAEVAEDREKQEYFLEGLNDELQYQLMNHTFPSFHQLVDRALFTERKRQEIEERKRKYNNSSSSSNTRPRFSQGPSSQQQRAQGQQGYQYQQRYQGRPSSSYVSSSAPSANHPSHHKPDYGCWALLQVFMEYLDKFVVVFIDDILIYSKTEEEHEEHLSCFSMPFEPCVEFESLNLGFVHHTTVATFEAEPTLEQEIRNHQKMDEKIQEIREQIKLGKAPHFCEDEQGTVWYKNRICVPDVDSIKKLILSEAHDTAYSIHPGSTKMYHDLKERPNIETPAGLLQPLKIPEWKWEEISMDFIVGLPRTQKGYNSIWVVVDRLTKVAHFIPVNTTYTGAVLAVVHLQNRLLAWCA</sequence>
<dbReference type="Gene3D" id="3.30.70.270">
    <property type="match status" value="1"/>
</dbReference>
<feature type="domain" description="Retrotransposon gag" evidence="2">
    <location>
        <begin position="330"/>
        <end position="420"/>
    </location>
</feature>
<dbReference type="Gene3D" id="1.10.340.70">
    <property type="match status" value="1"/>
</dbReference>
<evidence type="ECO:0000256" key="1">
    <source>
        <dbReference type="SAM" id="MobiDB-lite"/>
    </source>
</evidence>
<feature type="compositionally biased region" description="Pro residues" evidence="1">
    <location>
        <begin position="53"/>
        <end position="89"/>
    </location>
</feature>
<dbReference type="InterPro" id="IPR043502">
    <property type="entry name" value="DNA/RNA_pol_sf"/>
</dbReference>
<feature type="region of interest" description="Disordered" evidence="1">
    <location>
        <begin position="450"/>
        <end position="493"/>
    </location>
</feature>
<evidence type="ECO:0000313" key="3">
    <source>
        <dbReference type="EMBL" id="WVZ97962.1"/>
    </source>
</evidence>
<dbReference type="PANTHER" id="PTHR35046">
    <property type="entry name" value="ZINC KNUCKLE (CCHC-TYPE) FAMILY PROTEIN"/>
    <property type="match status" value="1"/>
</dbReference>
<reference evidence="3 4" key="1">
    <citation type="submission" date="2024-02" db="EMBL/GenBank/DDBJ databases">
        <title>High-quality chromosome-scale genome assembly of Pensacola bahiagrass (Paspalum notatum Flugge var. saurae).</title>
        <authorList>
            <person name="Vega J.M."/>
            <person name="Podio M."/>
            <person name="Orjuela J."/>
            <person name="Siena L.A."/>
            <person name="Pessino S.C."/>
            <person name="Combes M.C."/>
            <person name="Mariac C."/>
            <person name="Albertini E."/>
            <person name="Pupilli F."/>
            <person name="Ortiz J.P.A."/>
            <person name="Leblanc O."/>
        </authorList>
    </citation>
    <scope>NUCLEOTIDE SEQUENCE [LARGE SCALE GENOMIC DNA]</scope>
    <source>
        <strain evidence="3">R1</strain>
        <tissue evidence="3">Leaf</tissue>
    </source>
</reference>
<feature type="compositionally biased region" description="Acidic residues" evidence="1">
    <location>
        <begin position="18"/>
        <end position="32"/>
    </location>
</feature>
<evidence type="ECO:0000259" key="2">
    <source>
        <dbReference type="Pfam" id="PF03732"/>
    </source>
</evidence>
<proteinExistence type="predicted"/>
<dbReference type="InterPro" id="IPR012337">
    <property type="entry name" value="RNaseH-like_sf"/>
</dbReference>
<dbReference type="EMBL" id="CP144754">
    <property type="protein sequence ID" value="WVZ97962.1"/>
    <property type="molecule type" value="Genomic_DNA"/>
</dbReference>
<dbReference type="InterPro" id="IPR043128">
    <property type="entry name" value="Rev_trsase/Diguanyl_cyclase"/>
</dbReference>
<name>A0AAQ3XIL9_PASNO</name>
<accession>A0AAQ3XIL9</accession>
<dbReference type="InterPro" id="IPR036397">
    <property type="entry name" value="RNaseH_sf"/>
</dbReference>
<feature type="compositionally biased region" description="Low complexity" evidence="1">
    <location>
        <begin position="459"/>
        <end position="493"/>
    </location>
</feature>
<keyword evidence="4" id="KW-1185">Reference proteome</keyword>
<dbReference type="PANTHER" id="PTHR35046:SF18">
    <property type="entry name" value="RNA-DIRECTED DNA POLYMERASE"/>
    <property type="match status" value="1"/>
</dbReference>
<feature type="compositionally biased region" description="Low complexity" evidence="1">
    <location>
        <begin position="220"/>
        <end position="229"/>
    </location>
</feature>
<dbReference type="SUPFAM" id="SSF56672">
    <property type="entry name" value="DNA/RNA polymerases"/>
    <property type="match status" value="1"/>
</dbReference>
<feature type="compositionally biased region" description="Basic and acidic residues" evidence="1">
    <location>
        <begin position="278"/>
        <end position="287"/>
    </location>
</feature>
<dbReference type="GO" id="GO:0003676">
    <property type="term" value="F:nucleic acid binding"/>
    <property type="evidence" value="ECO:0007669"/>
    <property type="project" value="InterPro"/>
</dbReference>